<sequence length="54" mass="5754">MSSICGCGVAPTSCGYETVCVAIIMPEAQSGQMCVASTFRDANVKDRCGFWQDQ</sequence>
<evidence type="ECO:0000313" key="1">
    <source>
        <dbReference type="EMBL" id="QZN95098.1"/>
    </source>
</evidence>
<name>A0ABX9AIU9_9ENTR</name>
<proteinExistence type="predicted"/>
<dbReference type="RefSeq" id="WP_222158207.1">
    <property type="nucleotide sequence ID" value="NZ_CP081864.1"/>
</dbReference>
<organism evidence="1 2">
    <name type="scientific">Symbiopectobacterium purcellii</name>
    <dbReference type="NCBI Taxonomy" id="2871826"/>
    <lineage>
        <taxon>Bacteria</taxon>
        <taxon>Pseudomonadati</taxon>
        <taxon>Pseudomonadota</taxon>
        <taxon>Gammaproteobacteria</taxon>
        <taxon>Enterobacterales</taxon>
        <taxon>Enterobacteriaceae</taxon>
    </lineage>
</organism>
<dbReference type="EMBL" id="CP081864">
    <property type="protein sequence ID" value="QZN95098.1"/>
    <property type="molecule type" value="Genomic_DNA"/>
</dbReference>
<protein>
    <submittedName>
        <fullName evidence="1">Uncharacterized protein</fullName>
    </submittedName>
</protein>
<gene>
    <name evidence="1" type="ORF">K6K13_18000</name>
</gene>
<evidence type="ECO:0000313" key="2">
    <source>
        <dbReference type="Proteomes" id="UP000825886"/>
    </source>
</evidence>
<reference evidence="1 2" key="1">
    <citation type="submission" date="2021-08" db="EMBL/GenBank/DDBJ databases">
        <title>Culture and genomic analysis of Symbiopectobacterium purcellii sp. nov. gen. nov., isolated from the leafhopper Empoasca decipiens.</title>
        <authorList>
            <person name="Nadal-Jimenez P."/>
            <person name="Siozios S."/>
            <person name="Halliday N."/>
            <person name="Camara M."/>
            <person name="Hurst G.D.D."/>
        </authorList>
    </citation>
    <scope>NUCLEOTIDE SEQUENCE [LARGE SCALE GENOMIC DNA]</scope>
    <source>
        <strain evidence="1 2">SyEd1</strain>
    </source>
</reference>
<dbReference type="Proteomes" id="UP000825886">
    <property type="component" value="Chromosome"/>
</dbReference>
<accession>A0ABX9AIU9</accession>
<keyword evidence="2" id="KW-1185">Reference proteome</keyword>